<reference evidence="3 4" key="1">
    <citation type="submission" date="2019-04" db="EMBL/GenBank/DDBJ databases">
        <authorList>
            <person name="Van Vliet M D."/>
        </authorList>
    </citation>
    <scope>NUCLEOTIDE SEQUENCE [LARGE SCALE GENOMIC DNA]</scope>
    <source>
        <strain evidence="3 4">F21</strain>
    </source>
</reference>
<name>A0A6C2UFP9_9BACT</name>
<keyword evidence="4" id="KW-1185">Reference proteome</keyword>
<dbReference type="PANTHER" id="PTHR12879:SF8">
    <property type="entry name" value="SPHINGOLIPID DELTA(4)-DESATURASE DES1"/>
    <property type="match status" value="1"/>
</dbReference>
<protein>
    <recommendedName>
        <fullName evidence="2">Fatty acid desaturase domain-containing protein</fullName>
    </recommendedName>
</protein>
<feature type="transmembrane region" description="Helical" evidence="1">
    <location>
        <begin position="95"/>
        <end position="111"/>
    </location>
</feature>
<dbReference type="EMBL" id="CAAHFH010000001">
    <property type="protein sequence ID" value="VGO18204.1"/>
    <property type="molecule type" value="Genomic_DNA"/>
</dbReference>
<feature type="transmembrane region" description="Helical" evidence="1">
    <location>
        <begin position="213"/>
        <end position="232"/>
    </location>
</feature>
<sequence length="333" mass="38836">MEERINWYRTPMEKGVMRELTKRSDAKGLAQCLSVIALSIATGTLAYYSFHHWAWPITLLAVYIHGMGCTFLGDHAAIHELSHGTPFKTKALNEFFIRLFSFITWINFVLYRASHMQHHQVTVHTGRDLEVELPWTVSRWEWLGYWTIDFKRMLQKTGIICRHSFGTLKGEWEHRLFPESDPKLRRKLFNWARMVLTGQLALAAAFILSGQWILLFLFTFAPFIGSILAWAVTVPQHAGLPADVPDFRLNCRSVKVHPFVRYLHWQMDYHVEHHMNAGVPFFNLKKLRKTIEHDLPEYDGLITTWSKLLPIMRKQRIDPSYVVASKLPNSPSH</sequence>
<evidence type="ECO:0000259" key="2">
    <source>
        <dbReference type="Pfam" id="PF00487"/>
    </source>
</evidence>
<dbReference type="GO" id="GO:0046513">
    <property type="term" value="P:ceramide biosynthetic process"/>
    <property type="evidence" value="ECO:0007669"/>
    <property type="project" value="TreeGrafter"/>
</dbReference>
<feature type="transmembrane region" description="Helical" evidence="1">
    <location>
        <begin position="188"/>
        <end position="207"/>
    </location>
</feature>
<keyword evidence="1" id="KW-0472">Membrane</keyword>
<dbReference type="RefSeq" id="WP_136059709.1">
    <property type="nucleotide sequence ID" value="NZ_CAAHFH010000001.1"/>
</dbReference>
<dbReference type="InterPro" id="IPR005804">
    <property type="entry name" value="FA_desaturase_dom"/>
</dbReference>
<feature type="domain" description="Fatty acid desaturase" evidence="2">
    <location>
        <begin position="54"/>
        <end position="302"/>
    </location>
</feature>
<dbReference type="GO" id="GO:0016020">
    <property type="term" value="C:membrane"/>
    <property type="evidence" value="ECO:0007669"/>
    <property type="project" value="GOC"/>
</dbReference>
<proteinExistence type="predicted"/>
<dbReference type="GO" id="GO:0042284">
    <property type="term" value="F:sphingolipid delta-4 desaturase activity"/>
    <property type="evidence" value="ECO:0007669"/>
    <property type="project" value="TreeGrafter"/>
</dbReference>
<dbReference type="Pfam" id="PF00487">
    <property type="entry name" value="FA_desaturase"/>
    <property type="match status" value="1"/>
</dbReference>
<accession>A0A6C2UFP9</accession>
<dbReference type="Proteomes" id="UP000346198">
    <property type="component" value="Unassembled WGS sequence"/>
</dbReference>
<organism evidence="3 4">
    <name type="scientific">Pontiella sulfatireligans</name>
    <dbReference type="NCBI Taxonomy" id="2750658"/>
    <lineage>
        <taxon>Bacteria</taxon>
        <taxon>Pseudomonadati</taxon>
        <taxon>Kiritimatiellota</taxon>
        <taxon>Kiritimatiellia</taxon>
        <taxon>Kiritimatiellales</taxon>
        <taxon>Pontiellaceae</taxon>
        <taxon>Pontiella</taxon>
    </lineage>
</organism>
<evidence type="ECO:0000313" key="3">
    <source>
        <dbReference type="EMBL" id="VGO18204.1"/>
    </source>
</evidence>
<feature type="transmembrane region" description="Helical" evidence="1">
    <location>
        <begin position="28"/>
        <end position="50"/>
    </location>
</feature>
<keyword evidence="1" id="KW-1133">Transmembrane helix</keyword>
<evidence type="ECO:0000256" key="1">
    <source>
        <dbReference type="SAM" id="Phobius"/>
    </source>
</evidence>
<evidence type="ECO:0000313" key="4">
    <source>
        <dbReference type="Proteomes" id="UP000346198"/>
    </source>
</evidence>
<gene>
    <name evidence="3" type="ORF">SCARR_00255</name>
</gene>
<keyword evidence="1" id="KW-0812">Transmembrane</keyword>
<dbReference type="PANTHER" id="PTHR12879">
    <property type="entry name" value="SPHINGOLIPID DELTA 4 DESATURASE/C-4 HYDROXYLASE PROTEIN DES2"/>
    <property type="match status" value="1"/>
</dbReference>
<dbReference type="AlphaFoldDB" id="A0A6C2UFP9"/>